<evidence type="ECO:0000313" key="3">
    <source>
        <dbReference type="Proteomes" id="UP000283269"/>
    </source>
</evidence>
<accession>A0A409VTV9</accession>
<reference evidence="2 3" key="1">
    <citation type="journal article" date="2018" name="Evol. Lett.">
        <title>Horizontal gene cluster transfer increased hallucinogenic mushroom diversity.</title>
        <authorList>
            <person name="Reynolds H.T."/>
            <person name="Vijayakumar V."/>
            <person name="Gluck-Thaler E."/>
            <person name="Korotkin H.B."/>
            <person name="Matheny P.B."/>
            <person name="Slot J.C."/>
        </authorList>
    </citation>
    <scope>NUCLEOTIDE SEQUENCE [LARGE SCALE GENOMIC DNA]</scope>
    <source>
        <strain evidence="2 3">2631</strain>
    </source>
</reference>
<organism evidence="2 3">
    <name type="scientific">Psilocybe cyanescens</name>
    <dbReference type="NCBI Taxonomy" id="93625"/>
    <lineage>
        <taxon>Eukaryota</taxon>
        <taxon>Fungi</taxon>
        <taxon>Dikarya</taxon>
        <taxon>Basidiomycota</taxon>
        <taxon>Agaricomycotina</taxon>
        <taxon>Agaricomycetes</taxon>
        <taxon>Agaricomycetidae</taxon>
        <taxon>Agaricales</taxon>
        <taxon>Agaricineae</taxon>
        <taxon>Strophariaceae</taxon>
        <taxon>Psilocybe</taxon>
    </lineage>
</organism>
<dbReference type="STRING" id="93625.A0A409VTV9"/>
<proteinExistence type="predicted"/>
<keyword evidence="3" id="KW-1185">Reference proteome</keyword>
<keyword evidence="1" id="KW-0812">Transmembrane</keyword>
<dbReference type="AlphaFoldDB" id="A0A409VTV9"/>
<dbReference type="Proteomes" id="UP000283269">
    <property type="component" value="Unassembled WGS sequence"/>
</dbReference>
<dbReference type="EMBL" id="NHYD01003926">
    <property type="protein sequence ID" value="PPQ69708.1"/>
    <property type="molecule type" value="Genomic_DNA"/>
</dbReference>
<protein>
    <submittedName>
        <fullName evidence="2">Uncharacterized protein</fullName>
    </submittedName>
</protein>
<dbReference type="InParanoid" id="A0A409VTV9"/>
<feature type="transmembrane region" description="Helical" evidence="1">
    <location>
        <begin position="104"/>
        <end position="120"/>
    </location>
</feature>
<name>A0A409VTV9_PSICY</name>
<feature type="transmembrane region" description="Helical" evidence="1">
    <location>
        <begin position="69"/>
        <end position="92"/>
    </location>
</feature>
<evidence type="ECO:0000256" key="1">
    <source>
        <dbReference type="SAM" id="Phobius"/>
    </source>
</evidence>
<keyword evidence="1" id="KW-0472">Membrane</keyword>
<feature type="transmembrane region" description="Helical" evidence="1">
    <location>
        <begin position="132"/>
        <end position="153"/>
    </location>
</feature>
<comment type="caution">
    <text evidence="2">The sequence shown here is derived from an EMBL/GenBank/DDBJ whole genome shotgun (WGS) entry which is preliminary data.</text>
</comment>
<gene>
    <name evidence="2" type="ORF">CVT25_012971</name>
</gene>
<sequence>MPDTTAAPQQQQLNPLTPMAYLSPDLAFQTTISAYMFVACCGIMIWDILDNLRNDYVLLRSYRIKLPTVVYFISRFGSLGFILSSTIGHTAPIGNCNRFERVKAGFYAAAVASTSLLLFLRVRAIFDKSRYIVTFFALSWLAVLGTCLTVTQGRQGGEIGPTKYCITLHLKGYISSSVITPLINDTLVFLAISWKLMRNVHVEHGVKAEFRAMVLGDSMPAFSRALLKDGQVYYLTTVTSNLVTLIMMCIKPVPEAYRTMFTGPNVLIMNIMACRVFRNIRFGNFAENTMQSIIATAGDHRNGYQLSPRSSTFGVFDKSHRGGRRDLIDSTGNIAINLNTNIHVEKTITMERLQDSFKRDDVNVALDQNHPNE</sequence>
<dbReference type="OrthoDB" id="3038990at2759"/>
<keyword evidence="1" id="KW-1133">Transmembrane helix</keyword>
<evidence type="ECO:0000313" key="2">
    <source>
        <dbReference type="EMBL" id="PPQ69708.1"/>
    </source>
</evidence>
<feature type="transmembrane region" description="Helical" evidence="1">
    <location>
        <begin position="26"/>
        <end position="49"/>
    </location>
</feature>